<evidence type="ECO:0000313" key="5">
    <source>
        <dbReference type="EMBL" id="HGI44330.1"/>
    </source>
</evidence>
<evidence type="ECO:0000256" key="1">
    <source>
        <dbReference type="PIRSR" id="PIRSR601310-1"/>
    </source>
</evidence>
<dbReference type="Pfam" id="PF01230">
    <property type="entry name" value="HIT"/>
    <property type="match status" value="1"/>
</dbReference>
<protein>
    <submittedName>
        <fullName evidence="5">HIT family protein</fullName>
    </submittedName>
</protein>
<dbReference type="EMBL" id="DTFI01000235">
    <property type="protein sequence ID" value="HGI44330.1"/>
    <property type="molecule type" value="Genomic_DNA"/>
</dbReference>
<dbReference type="InterPro" id="IPR011146">
    <property type="entry name" value="HIT-like"/>
</dbReference>
<gene>
    <name evidence="5" type="ORF">ENV17_08110</name>
</gene>
<dbReference type="Gene3D" id="3.30.428.10">
    <property type="entry name" value="HIT-like"/>
    <property type="match status" value="1"/>
</dbReference>
<dbReference type="GO" id="GO:0009117">
    <property type="term" value="P:nucleotide metabolic process"/>
    <property type="evidence" value="ECO:0007669"/>
    <property type="project" value="TreeGrafter"/>
</dbReference>
<evidence type="ECO:0000256" key="3">
    <source>
        <dbReference type="PROSITE-ProRule" id="PRU00464"/>
    </source>
</evidence>
<organism evidence="5">
    <name type="scientific">Thermofilum pendens</name>
    <dbReference type="NCBI Taxonomy" id="2269"/>
    <lineage>
        <taxon>Archaea</taxon>
        <taxon>Thermoproteota</taxon>
        <taxon>Thermoprotei</taxon>
        <taxon>Thermofilales</taxon>
        <taxon>Thermofilaceae</taxon>
        <taxon>Thermofilum</taxon>
    </lineage>
</organism>
<feature type="short sequence motif" description="Histidine triad motif" evidence="2 3">
    <location>
        <begin position="164"/>
        <end position="168"/>
    </location>
</feature>
<proteinExistence type="predicted"/>
<dbReference type="InterPro" id="IPR036265">
    <property type="entry name" value="HIT-like_sf"/>
</dbReference>
<name>A0A7C4FG61_THEPE</name>
<dbReference type="InterPro" id="IPR001310">
    <property type="entry name" value="Histidine_triad_HIT"/>
</dbReference>
<dbReference type="AlphaFoldDB" id="A0A7C4FG61"/>
<dbReference type="PRINTS" id="PR00332">
    <property type="entry name" value="HISTRIAD"/>
</dbReference>
<evidence type="ECO:0000259" key="4">
    <source>
        <dbReference type="PROSITE" id="PS51084"/>
    </source>
</evidence>
<feature type="domain" description="HIT" evidence="4">
    <location>
        <begin position="72"/>
        <end position="179"/>
    </location>
</feature>
<feature type="active site" description="Tele-AMP-histidine intermediate" evidence="1">
    <location>
        <position position="166"/>
    </location>
</feature>
<accession>A0A7C4FG61</accession>
<evidence type="ECO:0000256" key="2">
    <source>
        <dbReference type="PIRSR" id="PIRSR601310-3"/>
    </source>
</evidence>
<dbReference type="PANTHER" id="PTHR46648:SF1">
    <property type="entry name" value="ADENOSINE 5'-MONOPHOSPHORAMIDASE HNT1"/>
    <property type="match status" value="1"/>
</dbReference>
<dbReference type="SUPFAM" id="SSF54197">
    <property type="entry name" value="HIT-like"/>
    <property type="match status" value="1"/>
</dbReference>
<dbReference type="GO" id="GO:0003824">
    <property type="term" value="F:catalytic activity"/>
    <property type="evidence" value="ECO:0007669"/>
    <property type="project" value="InterPro"/>
</dbReference>
<dbReference type="PROSITE" id="PS51084">
    <property type="entry name" value="HIT_2"/>
    <property type="match status" value="1"/>
</dbReference>
<comment type="caution">
    <text evidence="5">The sequence shown here is derived from an EMBL/GenBank/DDBJ whole genome shotgun (WGS) entry which is preliminary data.</text>
</comment>
<reference evidence="5" key="1">
    <citation type="journal article" date="2020" name="mSystems">
        <title>Genome- and Community-Level Interaction Insights into Carbon Utilization and Element Cycling Functions of Hydrothermarchaeota in Hydrothermal Sediment.</title>
        <authorList>
            <person name="Zhou Z."/>
            <person name="Liu Y."/>
            <person name="Xu W."/>
            <person name="Pan J."/>
            <person name="Luo Z.H."/>
            <person name="Li M."/>
        </authorList>
    </citation>
    <scope>NUCLEOTIDE SEQUENCE [LARGE SCALE GENOMIC DNA]</scope>
    <source>
        <strain evidence="5">SpSt-735</strain>
    </source>
</reference>
<dbReference type="PANTHER" id="PTHR46648">
    <property type="entry name" value="HIT FAMILY PROTEIN 1"/>
    <property type="match status" value="1"/>
</dbReference>
<sequence>MSKFSSLSGVASSGLVYEPKATTAHRLSPRSALRGSCMGSSAIVLPRGIPAIVVACEKDKSFGGTLSGVECIFCEIARGRAPAFVVYEGERVLAILDKYPVSEGHTLVIPREHYRDLFELPEEHLAEMMRVAKLVALAQRRALGARGVRLVMNNGREAGQEVMHAHVHVIPKGVAELARRPLRPEEGERIASALRAALGV</sequence>
<dbReference type="CDD" id="cd01277">
    <property type="entry name" value="HINT_subgroup"/>
    <property type="match status" value="1"/>
</dbReference>
<dbReference type="InterPro" id="IPR039384">
    <property type="entry name" value="HINT"/>
</dbReference>